<dbReference type="GO" id="GO:0030001">
    <property type="term" value="P:metal ion transport"/>
    <property type="evidence" value="ECO:0007669"/>
    <property type="project" value="UniProtKB-ARBA"/>
</dbReference>
<reference evidence="10 11" key="1">
    <citation type="journal article" date="2010" name="PLoS ONE">
        <title>The Waddlia genome: a window into chlamydial biology.</title>
        <authorList>
            <person name="Bertelli C."/>
            <person name="Collyn F."/>
            <person name="Croxatto A."/>
            <person name="Ruckert C."/>
            <person name="Polkinghorne A."/>
            <person name="Kebbi-Beghdadi C."/>
            <person name="Goesmann A."/>
            <person name="Vaughan L."/>
            <person name="Greub G."/>
        </authorList>
    </citation>
    <scope>NUCLEOTIDE SEQUENCE [LARGE SCALE GENOMIC DNA]</scope>
    <source>
        <strain evidence="11">ATCC VR-1470 / WSU 86-1044</strain>
    </source>
</reference>
<dbReference type="Pfam" id="PF02386">
    <property type="entry name" value="TrkH"/>
    <property type="match status" value="1"/>
</dbReference>
<dbReference type="GO" id="GO:0008324">
    <property type="term" value="F:monoatomic cation transmembrane transporter activity"/>
    <property type="evidence" value="ECO:0007669"/>
    <property type="project" value="InterPro"/>
</dbReference>
<evidence type="ECO:0000256" key="3">
    <source>
        <dbReference type="ARBA" id="ARBA00022448"/>
    </source>
</evidence>
<feature type="transmembrane region" description="Helical" evidence="9">
    <location>
        <begin position="12"/>
        <end position="33"/>
    </location>
</feature>
<accession>D6YSZ8</accession>
<evidence type="ECO:0000256" key="8">
    <source>
        <dbReference type="ARBA" id="ARBA00023136"/>
    </source>
</evidence>
<keyword evidence="3" id="KW-0813">Transport</keyword>
<evidence type="ECO:0000256" key="5">
    <source>
        <dbReference type="ARBA" id="ARBA00022692"/>
    </source>
</evidence>
<keyword evidence="4" id="KW-1003">Cell membrane</keyword>
<dbReference type="RefSeq" id="WP_013182893.1">
    <property type="nucleotide sequence ID" value="NC_014225.1"/>
</dbReference>
<comment type="subcellular location">
    <subcellularLocation>
        <location evidence="1">Cell membrane</location>
        <topology evidence="1">Multi-pass membrane protein</topology>
    </subcellularLocation>
</comment>
<feature type="transmembrane region" description="Helical" evidence="9">
    <location>
        <begin position="79"/>
        <end position="100"/>
    </location>
</feature>
<dbReference type="HOGENOM" id="CLU_030708_0_2_0"/>
<keyword evidence="5 9" id="KW-0812">Transmembrane</keyword>
<keyword evidence="8 9" id="KW-0472">Membrane</keyword>
<evidence type="ECO:0000313" key="11">
    <source>
        <dbReference type="Proteomes" id="UP000001505"/>
    </source>
</evidence>
<organism evidence="10 11">
    <name type="scientific">Waddlia chondrophila (strain ATCC VR-1470 / WSU 86-1044)</name>
    <dbReference type="NCBI Taxonomy" id="716544"/>
    <lineage>
        <taxon>Bacteria</taxon>
        <taxon>Pseudomonadati</taxon>
        <taxon>Chlamydiota</taxon>
        <taxon>Chlamydiia</taxon>
        <taxon>Parachlamydiales</taxon>
        <taxon>Waddliaceae</taxon>
        <taxon>Waddlia</taxon>
    </lineage>
</organism>
<dbReference type="AlphaFoldDB" id="D6YSZ8"/>
<feature type="transmembrane region" description="Helical" evidence="9">
    <location>
        <begin position="456"/>
        <end position="480"/>
    </location>
</feature>
<gene>
    <name evidence="10" type="primary">trkH2</name>
    <name evidence="10" type="ordered locus">wcw_1854</name>
</gene>
<evidence type="ECO:0000256" key="9">
    <source>
        <dbReference type="SAM" id="Phobius"/>
    </source>
</evidence>
<feature type="transmembrane region" description="Helical" evidence="9">
    <location>
        <begin position="394"/>
        <end position="417"/>
    </location>
</feature>
<keyword evidence="7" id="KW-0406">Ion transport</keyword>
<proteinExistence type="inferred from homology"/>
<feature type="transmembrane region" description="Helical" evidence="9">
    <location>
        <begin position="48"/>
        <end position="67"/>
    </location>
</feature>
<evidence type="ECO:0000256" key="7">
    <source>
        <dbReference type="ARBA" id="ARBA00023065"/>
    </source>
</evidence>
<evidence type="ECO:0000313" key="10">
    <source>
        <dbReference type="EMBL" id="ADI39193.1"/>
    </source>
</evidence>
<dbReference type="OrthoDB" id="9810952at2"/>
<name>D6YSZ8_WADCW</name>
<dbReference type="Proteomes" id="UP000001505">
    <property type="component" value="Chromosome"/>
</dbReference>
<evidence type="ECO:0000256" key="1">
    <source>
        <dbReference type="ARBA" id="ARBA00004651"/>
    </source>
</evidence>
<dbReference type="InterPro" id="IPR003445">
    <property type="entry name" value="Cat_transpt"/>
</dbReference>
<feature type="transmembrane region" description="Helical" evidence="9">
    <location>
        <begin position="237"/>
        <end position="256"/>
    </location>
</feature>
<dbReference type="KEGG" id="wch:wcw_1854"/>
<keyword evidence="11" id="KW-1185">Reference proteome</keyword>
<feature type="transmembrane region" description="Helical" evidence="9">
    <location>
        <begin position="296"/>
        <end position="316"/>
    </location>
</feature>
<dbReference type="PANTHER" id="PTHR32024">
    <property type="entry name" value="TRK SYSTEM POTASSIUM UPTAKE PROTEIN TRKG-RELATED"/>
    <property type="match status" value="1"/>
</dbReference>
<sequence>MLYRDICKILGYYLLGLAVVLVVPLLLAAYYQWIADPMMHPQPHVTHAFFWSAASCLAISFCCYQYGKHSIGHLYRREGLVAVVLIWFLTPVFAGLPFYLSGTLENPCHAFFEAASGFSTAGATTMQAKKYDPRTGQEIPIERVFGGQQKTIYSYYGTIKPVVDPVTGKVLYEGIEAVGKALLFWRSFTQWLGGMGIVVLFVAILPALGIGGKRLFQAEIPGPIKDSLTPRIKETALQLWKIYLGLTAILAGLLLVTNHEMSWLEVATVTLSTISTGGFTTRNASIGAFDNPFTDWIVMIFMVLGSINFSLYFFLLKGKFYRIYEPEFFLFIAILILGCGVVSWQLVGNPLVLLSGEKLGLMSIHDAIRYGSFQFISAMTTAGFATVDYDHWPYFVQVLMLIVMFIGGMSGSTAGGMKVIRQLMVFRIVQYKCESLFRPETLRFFKLGEKEVGSGASIMVLCYFVIVIAMMAFSTIFYVWDGIDPQTSLSLSTMMINNIGMGFRMASPMESCAFLSDFALLFSSLLMIFGRLEFLAVLAVMVPAFWQKSK</sequence>
<feature type="transmembrane region" description="Helical" evidence="9">
    <location>
        <begin position="191"/>
        <end position="216"/>
    </location>
</feature>
<evidence type="ECO:0000256" key="2">
    <source>
        <dbReference type="ARBA" id="ARBA00009137"/>
    </source>
</evidence>
<dbReference type="PANTHER" id="PTHR32024:SF2">
    <property type="entry name" value="TRK SYSTEM POTASSIUM UPTAKE PROTEIN TRKG-RELATED"/>
    <property type="match status" value="1"/>
</dbReference>
<dbReference type="STRING" id="716544.wcw_1854"/>
<dbReference type="eggNOG" id="COG0168">
    <property type="taxonomic scope" value="Bacteria"/>
</dbReference>
<protein>
    <submittedName>
        <fullName evidence="10">Potassium uptake system, Trk family</fullName>
    </submittedName>
</protein>
<keyword evidence="6 9" id="KW-1133">Transmembrane helix</keyword>
<dbReference type="GO" id="GO:0005886">
    <property type="term" value="C:plasma membrane"/>
    <property type="evidence" value="ECO:0007669"/>
    <property type="project" value="UniProtKB-SubCell"/>
</dbReference>
<evidence type="ECO:0000256" key="6">
    <source>
        <dbReference type="ARBA" id="ARBA00022989"/>
    </source>
</evidence>
<dbReference type="EMBL" id="CP001928">
    <property type="protein sequence ID" value="ADI39193.1"/>
    <property type="molecule type" value="Genomic_DNA"/>
</dbReference>
<evidence type="ECO:0000256" key="4">
    <source>
        <dbReference type="ARBA" id="ARBA00022475"/>
    </source>
</evidence>
<feature type="transmembrane region" description="Helical" evidence="9">
    <location>
        <begin position="328"/>
        <end position="347"/>
    </location>
</feature>
<comment type="similarity">
    <text evidence="2">Belongs to the TrkH potassium transport family.</text>
</comment>
<feature type="transmembrane region" description="Helical" evidence="9">
    <location>
        <begin position="518"/>
        <end position="546"/>
    </location>
</feature>